<gene>
    <name evidence="2" type="ORF">J2X01_003440</name>
</gene>
<dbReference type="EMBL" id="JAVDVQ010000018">
    <property type="protein sequence ID" value="MDR7084132.1"/>
    <property type="molecule type" value="Genomic_DNA"/>
</dbReference>
<dbReference type="InterPro" id="IPR000073">
    <property type="entry name" value="AB_hydrolase_1"/>
</dbReference>
<proteinExistence type="predicted"/>
<evidence type="ECO:0000313" key="3">
    <source>
        <dbReference type="Proteomes" id="UP001252243"/>
    </source>
</evidence>
<organism evidence="2 3">
    <name type="scientific">Arthrobacter ginsengisoli</name>
    <dbReference type="NCBI Taxonomy" id="1356565"/>
    <lineage>
        <taxon>Bacteria</taxon>
        <taxon>Bacillati</taxon>
        <taxon>Actinomycetota</taxon>
        <taxon>Actinomycetes</taxon>
        <taxon>Micrococcales</taxon>
        <taxon>Micrococcaceae</taxon>
        <taxon>Arthrobacter</taxon>
    </lineage>
</organism>
<dbReference type="SUPFAM" id="SSF53474">
    <property type="entry name" value="alpha/beta-Hydrolases"/>
    <property type="match status" value="1"/>
</dbReference>
<comment type="caution">
    <text evidence="2">The sequence shown here is derived from an EMBL/GenBank/DDBJ whole genome shotgun (WGS) entry which is preliminary data.</text>
</comment>
<dbReference type="PRINTS" id="PR00111">
    <property type="entry name" value="ABHYDROLASE"/>
</dbReference>
<evidence type="ECO:0000313" key="2">
    <source>
        <dbReference type="EMBL" id="MDR7084132.1"/>
    </source>
</evidence>
<dbReference type="InterPro" id="IPR050266">
    <property type="entry name" value="AB_hydrolase_sf"/>
</dbReference>
<accession>A0ABU1UG11</accession>
<dbReference type="Proteomes" id="UP001252243">
    <property type="component" value="Unassembled WGS sequence"/>
</dbReference>
<dbReference type="RefSeq" id="WP_310060045.1">
    <property type="nucleotide sequence ID" value="NZ_JAVDVQ010000018.1"/>
</dbReference>
<sequence>MLNVVFLPGVNNVATLWEPVVQAITMPINAVLLDIPPRESVEDIARELAGVLPQEFVLVGHSFGGMVGLALLELYPDRVQGLALVASRAGADAPGLRQAKFDRAEAARRDGHEKFVLGRADRVFHPDYAQDPAVLAQRAVDVRAYGTPRYVAHQIAMANRPDREDTLRAAAIPKLIIAPGEDLVISTEYQMGLAKNVNAGVAVIEKTGHMLPAENPQRLGEELDSWLHSTGFAGSCN</sequence>
<reference evidence="2 3" key="1">
    <citation type="submission" date="2023-07" db="EMBL/GenBank/DDBJ databases">
        <title>Sorghum-associated microbial communities from plants grown in Nebraska, USA.</title>
        <authorList>
            <person name="Schachtman D."/>
        </authorList>
    </citation>
    <scope>NUCLEOTIDE SEQUENCE [LARGE SCALE GENOMIC DNA]</scope>
    <source>
        <strain evidence="2 3">BE167</strain>
    </source>
</reference>
<evidence type="ECO:0000259" key="1">
    <source>
        <dbReference type="Pfam" id="PF12697"/>
    </source>
</evidence>
<dbReference type="PANTHER" id="PTHR43798">
    <property type="entry name" value="MONOACYLGLYCEROL LIPASE"/>
    <property type="match status" value="1"/>
</dbReference>
<feature type="domain" description="AB hydrolase-1" evidence="1">
    <location>
        <begin position="28"/>
        <end position="219"/>
    </location>
</feature>
<name>A0ABU1UG11_9MICC</name>
<protein>
    <submittedName>
        <fullName evidence="2">Pimeloyl-ACP methyl ester carboxylesterase</fullName>
    </submittedName>
</protein>
<dbReference type="PANTHER" id="PTHR43798:SF20">
    <property type="entry name" value="2-SUCCINYL-6-HYDROXY-2,4-CYCLOHEXADIENE-1-CARBOXYLATE SYNTHASE-RELATED"/>
    <property type="match status" value="1"/>
</dbReference>
<dbReference type="InterPro" id="IPR029058">
    <property type="entry name" value="AB_hydrolase_fold"/>
</dbReference>
<keyword evidence="3" id="KW-1185">Reference proteome</keyword>
<dbReference type="Gene3D" id="3.40.50.1820">
    <property type="entry name" value="alpha/beta hydrolase"/>
    <property type="match status" value="1"/>
</dbReference>
<dbReference type="Pfam" id="PF12697">
    <property type="entry name" value="Abhydrolase_6"/>
    <property type="match status" value="1"/>
</dbReference>